<dbReference type="AlphaFoldDB" id="A0AAW1ZDP9"/>
<accession>A0AAW1ZDP9</accession>
<keyword evidence="4" id="KW-1185">Reference proteome</keyword>
<feature type="non-terminal residue" evidence="3">
    <location>
        <position position="1"/>
    </location>
</feature>
<dbReference type="Proteomes" id="UP001479290">
    <property type="component" value="Unassembled WGS sequence"/>
</dbReference>
<evidence type="ECO:0000313" key="3">
    <source>
        <dbReference type="EMBL" id="KAK9959466.1"/>
    </source>
</evidence>
<feature type="compositionally biased region" description="Polar residues" evidence="1">
    <location>
        <begin position="1"/>
        <end position="20"/>
    </location>
</feature>
<gene>
    <name evidence="3" type="ORF">ABG768_009591</name>
</gene>
<reference evidence="3 4" key="1">
    <citation type="submission" date="2024-05" db="EMBL/GenBank/DDBJ databases">
        <title>A high-quality chromosomal-level genome assembly of Topmouth culter (Culter alburnus).</title>
        <authorList>
            <person name="Zhao H."/>
        </authorList>
    </citation>
    <scope>NUCLEOTIDE SEQUENCE [LARGE SCALE GENOMIC DNA]</scope>
    <source>
        <strain evidence="3">CATC2023</strain>
        <tissue evidence="3">Muscle</tissue>
    </source>
</reference>
<protein>
    <recommendedName>
        <fullName evidence="2">Kinesin-like protein KIF6/9 C-terminal domain-containing protein</fullName>
    </recommendedName>
</protein>
<proteinExistence type="predicted"/>
<evidence type="ECO:0000313" key="4">
    <source>
        <dbReference type="Proteomes" id="UP001479290"/>
    </source>
</evidence>
<evidence type="ECO:0000256" key="1">
    <source>
        <dbReference type="SAM" id="MobiDB-lite"/>
    </source>
</evidence>
<feature type="region of interest" description="Disordered" evidence="1">
    <location>
        <begin position="1"/>
        <end position="34"/>
    </location>
</feature>
<dbReference type="EMBL" id="JAWDJR010000017">
    <property type="protein sequence ID" value="KAK9959466.1"/>
    <property type="molecule type" value="Genomic_DNA"/>
</dbReference>
<dbReference type="Pfam" id="PF23735">
    <property type="entry name" value="KIF9"/>
    <property type="match status" value="1"/>
</dbReference>
<feature type="domain" description="Kinesin-like protein KIF6/9 C-terminal" evidence="2">
    <location>
        <begin position="123"/>
        <end position="257"/>
    </location>
</feature>
<comment type="caution">
    <text evidence="3">The sequence shown here is derived from an EMBL/GenBank/DDBJ whole genome shotgun (WGS) entry which is preliminary data.</text>
</comment>
<dbReference type="InterPro" id="IPR056524">
    <property type="entry name" value="KIF6/9_C"/>
</dbReference>
<name>A0AAW1ZDP9_CULAL</name>
<evidence type="ECO:0000259" key="2">
    <source>
        <dbReference type="Pfam" id="PF23735"/>
    </source>
</evidence>
<sequence length="347" mass="39635">VKVQERSCSQNGVSNGSSPSLMGMSDGEERKSHAELQKLRDTLTHRDNEISILVNMLKREKRKVQDVTSQIAQLHNQNPSTYSSLWSPTALQAEESEKCDTSIDYTHIHHLITRKRVPELSVGQQAAFEVFLRDHEDRLTIEDNRAVLQQRFVEAKTLGEQVYQIRIRVNELKTQLKIRRKQMAAQVLTGNQTESESDSVEERILNQIEEEKKNYKITSGYLKGLKTEIEHLQLMREKAKVKLQKDFENWWTQEGARLQGHSAENTGSSLSHVSPLSCMFTRALPSDDLSFTSIPLTGDKRTDADIQAFIRARHNLLNNTGRTKTLTVLYMRTSIHPSIHPSTTCPM</sequence>
<organism evidence="3 4">
    <name type="scientific">Culter alburnus</name>
    <name type="common">Topmouth culter</name>
    <dbReference type="NCBI Taxonomy" id="194366"/>
    <lineage>
        <taxon>Eukaryota</taxon>
        <taxon>Metazoa</taxon>
        <taxon>Chordata</taxon>
        <taxon>Craniata</taxon>
        <taxon>Vertebrata</taxon>
        <taxon>Euteleostomi</taxon>
        <taxon>Actinopterygii</taxon>
        <taxon>Neopterygii</taxon>
        <taxon>Teleostei</taxon>
        <taxon>Ostariophysi</taxon>
        <taxon>Cypriniformes</taxon>
        <taxon>Xenocyprididae</taxon>
        <taxon>Xenocypridinae</taxon>
        <taxon>Culter</taxon>
    </lineage>
</organism>